<organism evidence="1">
    <name type="scientific">marine sediment metagenome</name>
    <dbReference type="NCBI Taxonomy" id="412755"/>
    <lineage>
        <taxon>unclassified sequences</taxon>
        <taxon>metagenomes</taxon>
        <taxon>ecological metagenomes</taxon>
    </lineage>
</organism>
<accession>A0A0F9S287</accession>
<evidence type="ECO:0008006" key="2">
    <source>
        <dbReference type="Google" id="ProtNLM"/>
    </source>
</evidence>
<reference evidence="1" key="1">
    <citation type="journal article" date="2015" name="Nature">
        <title>Complex archaea that bridge the gap between prokaryotes and eukaryotes.</title>
        <authorList>
            <person name="Spang A."/>
            <person name="Saw J.H."/>
            <person name="Jorgensen S.L."/>
            <person name="Zaremba-Niedzwiedzka K."/>
            <person name="Martijn J."/>
            <person name="Lind A.E."/>
            <person name="van Eijk R."/>
            <person name="Schleper C."/>
            <person name="Guy L."/>
            <person name="Ettema T.J."/>
        </authorList>
    </citation>
    <scope>NUCLEOTIDE SEQUENCE</scope>
</reference>
<comment type="caution">
    <text evidence="1">The sequence shown here is derived from an EMBL/GenBank/DDBJ whole genome shotgun (WGS) entry which is preliminary data.</text>
</comment>
<dbReference type="Gene3D" id="3.40.50.300">
    <property type="entry name" value="P-loop containing nucleotide triphosphate hydrolases"/>
    <property type="match status" value="1"/>
</dbReference>
<gene>
    <name evidence="1" type="ORF">LCGC14_0507330</name>
</gene>
<sequence length="506" mass="57755">MDGLGSRQEAILKLGRTDSVDGFIVFYTVIHDTAPPKHTLPWIQKLYEAKEKDKGIVIEAFRGSTKTTLMATFVAHQVGLYPHKANLLIQLNDEAAKDTCQIITGIIEFNNAFKWFFHHVVPDKERGWSASGYEVVDTSMPYDDWRRLNSKRKDPTVLGLSRTSHALIGKHPNGICLVDDLDDQTSTSSDREKTKTREILTGTIFPAVDPGALIIVIGTPWTLDDTIAYVKATEEFIEHRTPVYHKGEPVWPEMYDEERIAKERRLEGELQFARMYLLDLTAATGVTLKREWLHYFPHEDIDPTWTDFMGVDYASTSDKQKKDAKRDDFAMCWGKVTPGRTMVVMDGFLGKISQQDSYQKLIGQVQMLPYLQTIGIESIGKGEEFYELMRLAPEFLPLFPIPSHVGRARSKGGRFENVLAPMFQRADILLSTKLTPFLESFKNQWTTWDSPNYVHDDALDAVYMMIKAAEGYISVPRLQSSRTKLPWFLEKEKKRHPLSGLRNAKI</sequence>
<name>A0A0F9S287_9ZZZZ</name>
<proteinExistence type="predicted"/>
<dbReference type="InterPro" id="IPR027417">
    <property type="entry name" value="P-loop_NTPase"/>
</dbReference>
<evidence type="ECO:0000313" key="1">
    <source>
        <dbReference type="EMBL" id="KKN62880.1"/>
    </source>
</evidence>
<protein>
    <recommendedName>
        <fullName evidence="2">Terminase large subunit gp17-like C-terminal domain-containing protein</fullName>
    </recommendedName>
</protein>
<dbReference type="EMBL" id="LAZR01000609">
    <property type="protein sequence ID" value="KKN62880.1"/>
    <property type="molecule type" value="Genomic_DNA"/>
</dbReference>
<dbReference type="AlphaFoldDB" id="A0A0F9S287"/>